<organism evidence="1 2">
    <name type="scientific">Marinobacter vulgaris</name>
    <dbReference type="NCBI Taxonomy" id="1928331"/>
    <lineage>
        <taxon>Bacteria</taxon>
        <taxon>Pseudomonadati</taxon>
        <taxon>Pseudomonadota</taxon>
        <taxon>Gammaproteobacteria</taxon>
        <taxon>Pseudomonadales</taxon>
        <taxon>Marinobacteraceae</taxon>
        <taxon>Marinobacter</taxon>
    </lineage>
</organism>
<comment type="caution">
    <text evidence="1">The sequence shown here is derived from an EMBL/GenBank/DDBJ whole genome shotgun (WGS) entry which is preliminary data.</text>
</comment>
<gene>
    <name evidence="1" type="ORF">DIT71_17030</name>
</gene>
<evidence type="ECO:0000313" key="1">
    <source>
        <dbReference type="EMBL" id="PXX88890.1"/>
    </source>
</evidence>
<protein>
    <recommendedName>
        <fullName evidence="3">Glycosyltransferase subfamily 4-like N-terminal domain-containing protein</fullName>
    </recommendedName>
</protein>
<dbReference type="Proteomes" id="UP000253987">
    <property type="component" value="Unassembled WGS sequence"/>
</dbReference>
<evidence type="ECO:0008006" key="3">
    <source>
        <dbReference type="Google" id="ProtNLM"/>
    </source>
</evidence>
<accession>A0A2V3ZJH8</accession>
<dbReference type="SUPFAM" id="SSF53756">
    <property type="entry name" value="UDP-Glycosyltransferase/glycogen phosphorylase"/>
    <property type="match status" value="1"/>
</dbReference>
<dbReference type="AlphaFoldDB" id="A0A2V3ZJH8"/>
<dbReference type="EMBL" id="QFWX01000010">
    <property type="protein sequence ID" value="PXX88890.1"/>
    <property type="molecule type" value="Genomic_DNA"/>
</dbReference>
<reference evidence="2" key="1">
    <citation type="submission" date="2018-05" db="EMBL/GenBank/DDBJ databases">
        <authorList>
            <person name="Lu D."/>
        </authorList>
    </citation>
    <scope>NUCLEOTIDE SEQUENCE [LARGE SCALE GENOMIC DNA]</scope>
    <source>
        <strain evidence="2">F01</strain>
    </source>
</reference>
<proteinExistence type="predicted"/>
<dbReference type="Gene3D" id="3.40.50.2000">
    <property type="entry name" value="Glycogen Phosphorylase B"/>
    <property type="match status" value="2"/>
</dbReference>
<reference evidence="1 2" key="2">
    <citation type="submission" date="2018-06" db="EMBL/GenBank/DDBJ databases">
        <title>Marinobactersediminissp. nov, a moderately halophilic bacterium isolated from marine solar saltern.</title>
        <authorList>
            <person name="Zhang Y."/>
        </authorList>
    </citation>
    <scope>NUCLEOTIDE SEQUENCE [LARGE SCALE GENOMIC DNA]</scope>
    <source>
        <strain evidence="1 2">F01</strain>
    </source>
</reference>
<evidence type="ECO:0000313" key="2">
    <source>
        <dbReference type="Proteomes" id="UP000253987"/>
    </source>
</evidence>
<sequence>MSMKVFVLGVIPPPIGGVSVHVKRFFDFCNENSTGIEIAIFDYKKKKVFFGPFKKGIHYALWFFLRSNIVHIHISSGLKVFALLVSKLFLKKVVYTHHNSIVSNPHLFRFMCKYSDEIVLVNSENISESIGGINSKKKVHEVPAFIPKSHKASLPLELLGSLGGFGDIISTNCSSGRIIDDEEVYGISRLVAVFQEAASGRLIENTALLICDPSRSYNDCFNWSSLYNLKNGNGVIYWSDDVDFSEVICRSTCTVRATITDGDSLSVRESLYYKVPVIASDVVKRPQGTVLYRVKDDLDLMHKIVATLKGQCVVSTPHKNFAYDIIDIYYDLGK</sequence>
<name>A0A2V3ZJH8_9GAMM</name>
<keyword evidence="2" id="KW-1185">Reference proteome</keyword>